<evidence type="ECO:0000313" key="2">
    <source>
        <dbReference type="EMBL" id="OLU41576.1"/>
    </source>
</evidence>
<protein>
    <recommendedName>
        <fullName evidence="4">Peptidase M56 domain-containing protein</fullName>
    </recommendedName>
</protein>
<reference evidence="2 3" key="1">
    <citation type="submission" date="2016-11" db="EMBL/GenBank/DDBJ databases">
        <title>Description of two novel members of the family Erysipelotrichaceae: Ileibacterium lipovorans gen. nov., sp. nov. and Dubosiella newyorkensis, gen. nov., sp. nov.</title>
        <authorList>
            <person name="Cox L.M."/>
            <person name="Sohn J."/>
            <person name="Tyrrell K.L."/>
            <person name="Citron D.M."/>
            <person name="Lawson P.A."/>
            <person name="Patel N.B."/>
            <person name="Iizumi T."/>
            <person name="Perez-Perez G.I."/>
            <person name="Goldstein E.J."/>
            <person name="Blaser M.J."/>
        </authorList>
    </citation>
    <scope>NUCLEOTIDE SEQUENCE [LARGE SCALE GENOMIC DNA]</scope>
    <source>
        <strain evidence="2 3">NYU-BL-A3</strain>
    </source>
</reference>
<gene>
    <name evidence="2" type="ORF">BO222_03115</name>
</gene>
<keyword evidence="1" id="KW-0812">Transmembrane</keyword>
<evidence type="ECO:0008006" key="4">
    <source>
        <dbReference type="Google" id="ProtNLM"/>
    </source>
</evidence>
<keyword evidence="1" id="KW-0472">Membrane</keyword>
<feature type="transmembrane region" description="Helical" evidence="1">
    <location>
        <begin position="92"/>
        <end position="115"/>
    </location>
</feature>
<feature type="transmembrane region" description="Helical" evidence="1">
    <location>
        <begin position="20"/>
        <end position="37"/>
    </location>
</feature>
<keyword evidence="1" id="KW-1133">Transmembrane helix</keyword>
<keyword evidence="3" id="KW-1185">Reference proteome</keyword>
<dbReference type="Proteomes" id="UP000186341">
    <property type="component" value="Unassembled WGS sequence"/>
</dbReference>
<evidence type="ECO:0000256" key="1">
    <source>
        <dbReference type="SAM" id="Phobius"/>
    </source>
</evidence>
<comment type="caution">
    <text evidence="2">The sequence shown here is derived from an EMBL/GenBank/DDBJ whole genome shotgun (WGS) entry which is preliminary data.</text>
</comment>
<feature type="transmembrane region" description="Helical" evidence="1">
    <location>
        <begin position="49"/>
        <end position="72"/>
    </location>
</feature>
<accession>A0A1U7NHV7</accession>
<organism evidence="2 3">
    <name type="scientific">Ileibacterium valens</name>
    <dbReference type="NCBI Taxonomy" id="1862668"/>
    <lineage>
        <taxon>Bacteria</taxon>
        <taxon>Bacillati</taxon>
        <taxon>Bacillota</taxon>
        <taxon>Erysipelotrichia</taxon>
        <taxon>Erysipelotrichales</taxon>
        <taxon>Erysipelotrichaceae</taxon>
        <taxon>Ileibacterium</taxon>
    </lineage>
</organism>
<dbReference type="EMBL" id="MPJW01000080">
    <property type="protein sequence ID" value="OLU41576.1"/>
    <property type="molecule type" value="Genomic_DNA"/>
</dbReference>
<name>A0A1U7NHV7_9FIRM</name>
<proteinExistence type="predicted"/>
<evidence type="ECO:0000313" key="3">
    <source>
        <dbReference type="Proteomes" id="UP000186341"/>
    </source>
</evidence>
<dbReference type="AlphaFoldDB" id="A0A1U7NHV7"/>
<sequence>MESFFLKKVTVMTFDVSSFVNTWLCVSLLNWFLGRIVRGKDVYGHFRHTFLTFLFWMITLRLFLPANFIFGLPSPLLPYIDWLNDLLVLPLFGTPLTFSGILSYIWLFGAVYSLLQFYCRRNQQMEVAKGLMARSIKTTVRNLIPEYIGPDYVVCLSKDIETPFVYGFSSNIMLPDKPY</sequence>